<sequence length="94" mass="10494">MAVTDRDLSEAVPLDDNHVDYAVHDAQAANAILQPEILEFDRNDYIDLAQARADKPVSKMHAANFRNKTFSGLLQKGFAAVSSVRAWLTYLEQC</sequence>
<proteinExistence type="predicted"/>
<accession>A0A2T7P480</accession>
<organism evidence="1 2">
    <name type="scientific">Pomacea canaliculata</name>
    <name type="common">Golden apple snail</name>
    <dbReference type="NCBI Taxonomy" id="400727"/>
    <lineage>
        <taxon>Eukaryota</taxon>
        <taxon>Metazoa</taxon>
        <taxon>Spiralia</taxon>
        <taxon>Lophotrochozoa</taxon>
        <taxon>Mollusca</taxon>
        <taxon>Gastropoda</taxon>
        <taxon>Caenogastropoda</taxon>
        <taxon>Architaenioglossa</taxon>
        <taxon>Ampullarioidea</taxon>
        <taxon>Ampullariidae</taxon>
        <taxon>Pomacea</taxon>
    </lineage>
</organism>
<reference evidence="1 2" key="1">
    <citation type="submission" date="2018-04" db="EMBL/GenBank/DDBJ databases">
        <title>The genome of golden apple snail Pomacea canaliculata provides insight into stress tolerance and invasive adaptation.</title>
        <authorList>
            <person name="Liu C."/>
            <person name="Liu B."/>
            <person name="Ren Y."/>
            <person name="Zhang Y."/>
            <person name="Wang H."/>
            <person name="Li S."/>
            <person name="Jiang F."/>
            <person name="Yin L."/>
            <person name="Zhang G."/>
            <person name="Qian W."/>
            <person name="Fan W."/>
        </authorList>
    </citation>
    <scope>NUCLEOTIDE SEQUENCE [LARGE SCALE GENOMIC DNA]</scope>
    <source>
        <strain evidence="1">SZHN2017</strain>
        <tissue evidence="1">Muscle</tissue>
    </source>
</reference>
<comment type="caution">
    <text evidence="1">The sequence shown here is derived from an EMBL/GenBank/DDBJ whole genome shotgun (WGS) entry which is preliminary data.</text>
</comment>
<keyword evidence="2" id="KW-1185">Reference proteome</keyword>
<evidence type="ECO:0000313" key="2">
    <source>
        <dbReference type="Proteomes" id="UP000245119"/>
    </source>
</evidence>
<evidence type="ECO:0000313" key="1">
    <source>
        <dbReference type="EMBL" id="PVD28232.1"/>
    </source>
</evidence>
<name>A0A2T7P480_POMCA</name>
<gene>
    <name evidence="1" type="ORF">C0Q70_10819</name>
</gene>
<dbReference type="EMBL" id="PZQS01000006">
    <property type="protein sequence ID" value="PVD28232.1"/>
    <property type="molecule type" value="Genomic_DNA"/>
</dbReference>
<dbReference type="AlphaFoldDB" id="A0A2T7P480"/>
<protein>
    <submittedName>
        <fullName evidence="1">Uncharacterized protein</fullName>
    </submittedName>
</protein>
<dbReference type="Proteomes" id="UP000245119">
    <property type="component" value="Linkage Group LG6"/>
</dbReference>